<dbReference type="PANTHER" id="PTHR28181">
    <property type="entry name" value="UPF0655 PROTEIN YCR015C"/>
    <property type="match status" value="1"/>
</dbReference>
<accession>A0A1E7ETU3</accession>
<evidence type="ECO:0008006" key="4">
    <source>
        <dbReference type="Google" id="ProtNLM"/>
    </source>
</evidence>
<reference evidence="2 3" key="1">
    <citation type="submission" date="2016-09" db="EMBL/GenBank/DDBJ databases">
        <title>Extensive genetic diversity and differential bi-allelic expression allows diatom success in the polar Southern Ocean.</title>
        <authorList>
            <consortium name="DOE Joint Genome Institute"/>
            <person name="Mock T."/>
            <person name="Otillar R.P."/>
            <person name="Strauss J."/>
            <person name="Dupont C."/>
            <person name="Frickenhaus S."/>
            <person name="Maumus F."/>
            <person name="Mcmullan M."/>
            <person name="Sanges R."/>
            <person name="Schmutz J."/>
            <person name="Toseland A."/>
            <person name="Valas R."/>
            <person name="Veluchamy A."/>
            <person name="Ward B.J."/>
            <person name="Allen A."/>
            <person name="Barry K."/>
            <person name="Falciatore A."/>
            <person name="Ferrante M."/>
            <person name="Fortunato A.E."/>
            <person name="Gloeckner G."/>
            <person name="Gruber A."/>
            <person name="Hipkin R."/>
            <person name="Janech M."/>
            <person name="Kroth P."/>
            <person name="Leese F."/>
            <person name="Lindquist E."/>
            <person name="Lyon B.R."/>
            <person name="Martin J."/>
            <person name="Mayer C."/>
            <person name="Parker M."/>
            <person name="Quesneville H."/>
            <person name="Raymond J."/>
            <person name="Uhlig C."/>
            <person name="Valentin K.U."/>
            <person name="Worden A.Z."/>
            <person name="Armbrust E.V."/>
            <person name="Bowler C."/>
            <person name="Green B."/>
            <person name="Moulton V."/>
            <person name="Van Oosterhout C."/>
            <person name="Grigoriev I."/>
        </authorList>
    </citation>
    <scope>NUCLEOTIDE SEQUENCE [LARGE SCALE GENOMIC DNA]</scope>
    <source>
        <strain evidence="2 3">CCMP1102</strain>
    </source>
</reference>
<dbReference type="KEGG" id="fcy:FRACYDRAFT_248593"/>
<keyword evidence="1" id="KW-0175">Coiled coil</keyword>
<feature type="coiled-coil region" evidence="1">
    <location>
        <begin position="203"/>
        <end position="230"/>
    </location>
</feature>
<dbReference type="SUPFAM" id="SSF56784">
    <property type="entry name" value="HAD-like"/>
    <property type="match status" value="1"/>
</dbReference>
<evidence type="ECO:0000313" key="2">
    <source>
        <dbReference type="EMBL" id="OEU09257.1"/>
    </source>
</evidence>
<proteinExistence type="predicted"/>
<dbReference type="OrthoDB" id="10255128at2759"/>
<evidence type="ECO:0000313" key="3">
    <source>
        <dbReference type="Proteomes" id="UP000095751"/>
    </source>
</evidence>
<organism evidence="2 3">
    <name type="scientific">Fragilariopsis cylindrus CCMP1102</name>
    <dbReference type="NCBI Taxonomy" id="635003"/>
    <lineage>
        <taxon>Eukaryota</taxon>
        <taxon>Sar</taxon>
        <taxon>Stramenopiles</taxon>
        <taxon>Ochrophyta</taxon>
        <taxon>Bacillariophyta</taxon>
        <taxon>Bacillariophyceae</taxon>
        <taxon>Bacillariophycidae</taxon>
        <taxon>Bacillariales</taxon>
        <taxon>Bacillariaceae</taxon>
        <taxon>Fragilariopsis</taxon>
    </lineage>
</organism>
<dbReference type="Gene3D" id="3.40.50.1000">
    <property type="entry name" value="HAD superfamily/HAD-like"/>
    <property type="match status" value="1"/>
</dbReference>
<dbReference type="Proteomes" id="UP000095751">
    <property type="component" value="Unassembled WGS sequence"/>
</dbReference>
<sequence>MQRCSCILANRTTTKSRIPIRTTTVKLIQVVAAALCWIVIVSMSDTYSATSAKVAALSSTTLTTAKVGRSQQQERWLVVDFDGTCTIRDTTPLLPRLAYLIESQNNNNNDDEHEQHVKRKVPDLMERLSIFTNLENEYFQRYVEVMGSIESESIVEDVGNNNNNNHLHSQLEYSLDRLDCISSEITDKVTKSNILKGLGSVRYNKLLELIQNYQQKQEEEQQQQQQHDEVPIFEGNLRDSLQLHPGCISILQRHATCMSSNNNWRIGVLSINWCPTLIEAVVLNPLCNERSSSESKESTTTTTLNFEDIPIWSNTVDENGTVSLTVPGAIAKKERILKLQQQQQQQQNSNNNLVVYVGDSSTDLLALIQADVGILLMGSKSTIGLGIKFGVTFRSLKDYNNYCNNNDKKTENENCLDVVWTASDWDEIGSFLNHNDEQLH</sequence>
<dbReference type="PANTHER" id="PTHR28181:SF1">
    <property type="entry name" value="COLD TOLERANCE PROTEIN 1"/>
    <property type="match status" value="1"/>
</dbReference>
<dbReference type="InParanoid" id="A0A1E7ETU3"/>
<dbReference type="InterPro" id="IPR036412">
    <property type="entry name" value="HAD-like_sf"/>
</dbReference>
<dbReference type="InterPro" id="IPR050849">
    <property type="entry name" value="HAD-like_hydrolase_phosphatase"/>
</dbReference>
<gene>
    <name evidence="2" type="ORF">FRACYDRAFT_248593</name>
</gene>
<keyword evidence="3" id="KW-1185">Reference proteome</keyword>
<dbReference type="EMBL" id="KV784376">
    <property type="protein sequence ID" value="OEU09257.1"/>
    <property type="molecule type" value="Genomic_DNA"/>
</dbReference>
<dbReference type="InterPro" id="IPR023214">
    <property type="entry name" value="HAD_sf"/>
</dbReference>
<dbReference type="AlphaFoldDB" id="A0A1E7ETU3"/>
<name>A0A1E7ETU3_9STRA</name>
<evidence type="ECO:0000256" key="1">
    <source>
        <dbReference type="SAM" id="Coils"/>
    </source>
</evidence>
<protein>
    <recommendedName>
        <fullName evidence="4">HAD-like protein</fullName>
    </recommendedName>
</protein>